<protein>
    <submittedName>
        <fullName evidence="8">Zinc-binding dehydrogenase</fullName>
    </submittedName>
</protein>
<dbReference type="SUPFAM" id="SSF50129">
    <property type="entry name" value="GroES-like"/>
    <property type="match status" value="1"/>
</dbReference>
<evidence type="ECO:0000259" key="7">
    <source>
        <dbReference type="SMART" id="SM00829"/>
    </source>
</evidence>
<dbReference type="SMART" id="SM00829">
    <property type="entry name" value="PKS_ER"/>
    <property type="match status" value="1"/>
</dbReference>
<dbReference type="PANTHER" id="PTHR43161:SF23">
    <property type="entry name" value="(R,R)-BUTANEDIOL DEHYDROGENASE-RELATED"/>
    <property type="match status" value="1"/>
</dbReference>
<evidence type="ECO:0000256" key="1">
    <source>
        <dbReference type="ARBA" id="ARBA00001947"/>
    </source>
</evidence>
<dbReference type="RefSeq" id="WP_343995122.1">
    <property type="nucleotide sequence ID" value="NZ_BAAALG010000011.1"/>
</dbReference>
<dbReference type="EMBL" id="BAAALG010000011">
    <property type="protein sequence ID" value="GAA1105506.1"/>
    <property type="molecule type" value="Genomic_DNA"/>
</dbReference>
<dbReference type="Gene3D" id="3.90.180.10">
    <property type="entry name" value="Medium-chain alcohol dehydrogenases, catalytic domain"/>
    <property type="match status" value="1"/>
</dbReference>
<comment type="caution">
    <text evidence="8">The sequence shown here is derived from an EMBL/GenBank/DDBJ whole genome shotgun (WGS) entry which is preliminary data.</text>
</comment>
<evidence type="ECO:0000256" key="4">
    <source>
        <dbReference type="ARBA" id="ARBA00022833"/>
    </source>
</evidence>
<dbReference type="PANTHER" id="PTHR43161">
    <property type="entry name" value="SORBITOL DEHYDROGENASE"/>
    <property type="match status" value="1"/>
</dbReference>
<dbReference type="Gene3D" id="3.40.50.720">
    <property type="entry name" value="NAD(P)-binding Rossmann-like Domain"/>
    <property type="match status" value="1"/>
</dbReference>
<evidence type="ECO:0000256" key="5">
    <source>
        <dbReference type="ARBA" id="ARBA00023002"/>
    </source>
</evidence>
<feature type="domain" description="Enoyl reductase (ER)" evidence="7">
    <location>
        <begin position="12"/>
        <end position="338"/>
    </location>
</feature>
<dbReference type="InterPro" id="IPR036291">
    <property type="entry name" value="NAD(P)-bd_dom_sf"/>
</dbReference>
<dbReference type="PROSITE" id="PS00059">
    <property type="entry name" value="ADH_ZINC"/>
    <property type="match status" value="1"/>
</dbReference>
<keyword evidence="9" id="KW-1185">Reference proteome</keyword>
<comment type="cofactor">
    <cofactor evidence="1 6">
        <name>Zn(2+)</name>
        <dbReference type="ChEBI" id="CHEBI:29105"/>
    </cofactor>
</comment>
<keyword evidence="4 6" id="KW-0862">Zinc</keyword>
<dbReference type="InterPro" id="IPR013149">
    <property type="entry name" value="ADH-like_C"/>
</dbReference>
<name>A0ABP4EE92_9ACTN</name>
<comment type="similarity">
    <text evidence="2 6">Belongs to the zinc-containing alcohol dehydrogenase family.</text>
</comment>
<evidence type="ECO:0000256" key="6">
    <source>
        <dbReference type="RuleBase" id="RU361277"/>
    </source>
</evidence>
<reference evidence="9" key="1">
    <citation type="journal article" date="2019" name="Int. J. Syst. Evol. Microbiol.">
        <title>The Global Catalogue of Microorganisms (GCM) 10K type strain sequencing project: providing services to taxonomists for standard genome sequencing and annotation.</title>
        <authorList>
            <consortium name="The Broad Institute Genomics Platform"/>
            <consortium name="The Broad Institute Genome Sequencing Center for Infectious Disease"/>
            <person name="Wu L."/>
            <person name="Ma J."/>
        </authorList>
    </citation>
    <scope>NUCLEOTIDE SEQUENCE [LARGE SCALE GENOMIC DNA]</scope>
    <source>
        <strain evidence="9">JCM 13008</strain>
    </source>
</reference>
<proteinExistence type="inferred from homology"/>
<gene>
    <name evidence="8" type="ORF">GCM10009668_26170</name>
</gene>
<dbReference type="Proteomes" id="UP001501581">
    <property type="component" value="Unassembled WGS sequence"/>
</dbReference>
<organism evidence="8 9">
    <name type="scientific">Nocardioides dubius</name>
    <dbReference type="NCBI Taxonomy" id="317019"/>
    <lineage>
        <taxon>Bacteria</taxon>
        <taxon>Bacillati</taxon>
        <taxon>Actinomycetota</taxon>
        <taxon>Actinomycetes</taxon>
        <taxon>Propionibacteriales</taxon>
        <taxon>Nocardioidaceae</taxon>
        <taxon>Nocardioides</taxon>
    </lineage>
</organism>
<evidence type="ECO:0000256" key="2">
    <source>
        <dbReference type="ARBA" id="ARBA00008072"/>
    </source>
</evidence>
<dbReference type="Pfam" id="PF08240">
    <property type="entry name" value="ADH_N"/>
    <property type="match status" value="1"/>
</dbReference>
<sequence>MRGVQVLDGALRVVDGLSLPEVGAGQVRLRVEACGICGSDLSLVKDAARFVATAESGGFELARFDPTRPVTPGHEFAGVVVEVADDVSTLAPGDRVAGIGIATDHATGALTIVGYSNTHPGALAEEIVVDAGWLRVIPDAMSFDVASLAEPLHVGETHVQQSGWRSGPAVVIGAGTIGLGVVIALVARGCSDVVVVEPSPRRRELALALGATRALDPAEHDLAAVLAAAGGPVTVFECSGRQGAIAELTRIAPHGSHLQIAASAFGDETFVPVIAQWRQLVINFGSGPVDDPYGVTLQRLADGEIDAERLITARMPLPATAEAFAALRVPDEHVKIIIRPNAEEPA</sequence>
<keyword evidence="3 6" id="KW-0479">Metal-binding</keyword>
<dbReference type="SUPFAM" id="SSF51735">
    <property type="entry name" value="NAD(P)-binding Rossmann-fold domains"/>
    <property type="match status" value="1"/>
</dbReference>
<keyword evidence="5" id="KW-0560">Oxidoreductase</keyword>
<dbReference type="InterPro" id="IPR002328">
    <property type="entry name" value="ADH_Zn_CS"/>
</dbReference>
<dbReference type="InterPro" id="IPR011032">
    <property type="entry name" value="GroES-like_sf"/>
</dbReference>
<dbReference type="InterPro" id="IPR020843">
    <property type="entry name" value="ER"/>
</dbReference>
<dbReference type="Pfam" id="PF00107">
    <property type="entry name" value="ADH_zinc_N"/>
    <property type="match status" value="1"/>
</dbReference>
<evidence type="ECO:0000313" key="9">
    <source>
        <dbReference type="Proteomes" id="UP001501581"/>
    </source>
</evidence>
<evidence type="ECO:0000313" key="8">
    <source>
        <dbReference type="EMBL" id="GAA1105506.1"/>
    </source>
</evidence>
<evidence type="ECO:0000256" key="3">
    <source>
        <dbReference type="ARBA" id="ARBA00022723"/>
    </source>
</evidence>
<accession>A0ABP4EE92</accession>
<dbReference type="InterPro" id="IPR013154">
    <property type="entry name" value="ADH-like_N"/>
</dbReference>